<evidence type="ECO:0000313" key="2">
    <source>
        <dbReference type="Proteomes" id="UP000504621"/>
    </source>
</evidence>
<evidence type="ECO:0000313" key="3">
    <source>
        <dbReference type="RefSeq" id="XP_021294872.1"/>
    </source>
</evidence>
<dbReference type="Proteomes" id="UP000504621">
    <property type="component" value="Unplaced"/>
</dbReference>
<sequence length="255" mass="26883">MDITRNPPVLLPNSQQNSSGGGNNPTPFSRAPPPFDFSRMFYSNEINQASRSKYTGSNPGVSQTQFIMSSDLSYGCGSGSTHHSLASRAFASAGANAVMSPAAFASSGSVVATGFPTDSSSYLGTNGGCQFNTDEFRISRDGLPPSSGDALLNVQGYNLSPHPCSSVDKVGQYDRRSLLTCEEGKRPYLADGSGGADVMNGSKKPRIAPTEHVEPKNPQKKELSLFMDVDDSISASETCGAEEEGPVDVDLSLHL</sequence>
<proteinExistence type="predicted"/>
<organism evidence="2 3">
    <name type="scientific">Herrania umbratica</name>
    <dbReference type="NCBI Taxonomy" id="108875"/>
    <lineage>
        <taxon>Eukaryota</taxon>
        <taxon>Viridiplantae</taxon>
        <taxon>Streptophyta</taxon>
        <taxon>Embryophyta</taxon>
        <taxon>Tracheophyta</taxon>
        <taxon>Spermatophyta</taxon>
        <taxon>Magnoliopsida</taxon>
        <taxon>eudicotyledons</taxon>
        <taxon>Gunneridae</taxon>
        <taxon>Pentapetalae</taxon>
        <taxon>rosids</taxon>
        <taxon>malvids</taxon>
        <taxon>Malvales</taxon>
        <taxon>Malvaceae</taxon>
        <taxon>Byttnerioideae</taxon>
        <taxon>Herrania</taxon>
    </lineage>
</organism>
<evidence type="ECO:0000256" key="1">
    <source>
        <dbReference type="SAM" id="MobiDB-lite"/>
    </source>
</evidence>
<feature type="compositionally biased region" description="Basic and acidic residues" evidence="1">
    <location>
        <begin position="209"/>
        <end position="222"/>
    </location>
</feature>
<name>A0A6J1B628_9ROSI</name>
<feature type="region of interest" description="Disordered" evidence="1">
    <location>
        <begin position="234"/>
        <end position="255"/>
    </location>
</feature>
<accession>A0A6J1B628</accession>
<keyword evidence="2" id="KW-1185">Reference proteome</keyword>
<dbReference type="RefSeq" id="XP_021294872.1">
    <property type="nucleotide sequence ID" value="XM_021439197.1"/>
</dbReference>
<dbReference type="AlphaFoldDB" id="A0A6J1B628"/>
<dbReference type="GeneID" id="110424595"/>
<reference evidence="3" key="1">
    <citation type="submission" date="2025-08" db="UniProtKB">
        <authorList>
            <consortium name="RefSeq"/>
        </authorList>
    </citation>
    <scope>IDENTIFICATION</scope>
    <source>
        <tissue evidence="3">Leaf</tissue>
    </source>
</reference>
<protein>
    <submittedName>
        <fullName evidence="3">Uncharacterized protein LOC110424595 isoform X3</fullName>
    </submittedName>
</protein>
<feature type="region of interest" description="Disordered" evidence="1">
    <location>
        <begin position="189"/>
        <end position="222"/>
    </location>
</feature>
<feature type="region of interest" description="Disordered" evidence="1">
    <location>
        <begin position="1"/>
        <end position="34"/>
    </location>
</feature>
<gene>
    <name evidence="3" type="primary">LOC110424595</name>
</gene>